<evidence type="ECO:0000256" key="6">
    <source>
        <dbReference type="ARBA" id="ARBA00022912"/>
    </source>
</evidence>
<dbReference type="InterPro" id="IPR051985">
    <property type="entry name" value="NR_tyrosine_phosphatase"/>
</dbReference>
<sequence length="346" mass="40019">MDSVHKGAEELLAKYIDHEENNSWNALFMELHEISEKQERDLELSYEVSLSPKNLPKNRYCNVVPYDQHLVELKDTYINASKLTVPLTKKGYIFTQGPLENTSADFWHMVWEEECKTVVMLCTFMERGVPKCFPYFPHIGDKIQNHGEYSVELIEEKGHKHYTVRTLRLRKGEKEDKLVQHFQYTTWPDFGVPENVKEFLDFVEAVRDYDDEVDSPIICHCSAGIGRTGTFTVVDVLVTAIRAQLEEPLPSIDDLIVFLRQYRMSLVQTPAQLRFSWKAVVEYIKSKVVQNVEDRSVDNGEYKIEDANNGQKEKVTRKASTLPRKRRSEGQQSPGAAAQKRKSEEP</sequence>
<dbReference type="Gene3D" id="3.90.190.10">
    <property type="entry name" value="Protein tyrosine phosphatase superfamily"/>
    <property type="match status" value="1"/>
</dbReference>
<organism evidence="12 14">
    <name type="scientific">Bursaphelenchus xylophilus</name>
    <name type="common">Pinewood nematode worm</name>
    <name type="synonym">Aphelenchoides xylophilus</name>
    <dbReference type="NCBI Taxonomy" id="6326"/>
    <lineage>
        <taxon>Eukaryota</taxon>
        <taxon>Metazoa</taxon>
        <taxon>Ecdysozoa</taxon>
        <taxon>Nematoda</taxon>
        <taxon>Chromadorea</taxon>
        <taxon>Rhabditida</taxon>
        <taxon>Tylenchina</taxon>
        <taxon>Tylenchomorpha</taxon>
        <taxon>Aphelenchoidea</taxon>
        <taxon>Aphelenchoididae</taxon>
        <taxon>Bursaphelenchus</taxon>
    </lineage>
</organism>
<dbReference type="eggNOG" id="KOG0789">
    <property type="taxonomic scope" value="Eukaryota"/>
</dbReference>
<keyword evidence="5" id="KW-0378">Hydrolase</keyword>
<dbReference type="PRINTS" id="PR00700">
    <property type="entry name" value="PRTYPHPHTASE"/>
</dbReference>
<dbReference type="PROSITE" id="PS50055">
    <property type="entry name" value="TYR_PHOSPHATASE_PTP"/>
    <property type="match status" value="1"/>
</dbReference>
<protein>
    <recommendedName>
        <fullName evidence="3">protein-tyrosine-phosphatase</fullName>
        <ecNumber evidence="3">3.1.3.48</ecNumber>
    </recommendedName>
</protein>
<dbReference type="WBParaSite" id="BXY_0896400.1">
    <property type="protein sequence ID" value="BXY_0896400.1"/>
    <property type="gene ID" value="BXY_0896400"/>
</dbReference>
<dbReference type="PANTHER" id="PTHR46047:SF3">
    <property type="entry name" value="TYROSINE-PROTEIN PHOSPHATASE NON-RECEPTOR TYPE 61F"/>
    <property type="match status" value="1"/>
</dbReference>
<evidence type="ECO:0000256" key="8">
    <source>
        <dbReference type="SAM" id="MobiDB-lite"/>
    </source>
</evidence>
<dbReference type="EC" id="3.1.3.48" evidence="3"/>
<dbReference type="Proteomes" id="UP000095284">
    <property type="component" value="Unplaced"/>
</dbReference>
<feature type="domain" description="Tyrosine-protein phosphatase" evidence="9">
    <location>
        <begin position="27"/>
        <end position="283"/>
    </location>
</feature>
<feature type="compositionally biased region" description="Basic and acidic residues" evidence="8">
    <location>
        <begin position="303"/>
        <end position="316"/>
    </location>
</feature>
<dbReference type="PANTHER" id="PTHR46047">
    <property type="entry name" value="TYROSINE-PROTEIN PHOSPHATASE NON-RECEPTOR TYPE 61F"/>
    <property type="match status" value="1"/>
</dbReference>
<dbReference type="OrthoDB" id="10253954at2759"/>
<evidence type="ECO:0000256" key="7">
    <source>
        <dbReference type="ARBA" id="ARBA00023136"/>
    </source>
</evidence>
<evidence type="ECO:0000313" key="13">
    <source>
        <dbReference type="Proteomes" id="UP000659654"/>
    </source>
</evidence>
<gene>
    <name evidence="11" type="ORF">BXYJ_LOCUS1595</name>
</gene>
<evidence type="ECO:0000256" key="5">
    <source>
        <dbReference type="ARBA" id="ARBA00022801"/>
    </source>
</evidence>
<dbReference type="AlphaFoldDB" id="A0A1I7S7H3"/>
<dbReference type="GO" id="GO:0005737">
    <property type="term" value="C:cytoplasm"/>
    <property type="evidence" value="ECO:0007669"/>
    <property type="project" value="TreeGrafter"/>
</dbReference>
<keyword evidence="13" id="KW-1185">Reference proteome</keyword>
<dbReference type="GO" id="GO:0004726">
    <property type="term" value="F:non-membrane spanning protein tyrosine phosphatase activity"/>
    <property type="evidence" value="ECO:0007669"/>
    <property type="project" value="TreeGrafter"/>
</dbReference>
<comment type="subcellular location">
    <subcellularLocation>
        <location evidence="1">Endomembrane system</location>
    </subcellularLocation>
</comment>
<dbReference type="PROSITE" id="PS50056">
    <property type="entry name" value="TYR_PHOSPHATASE_2"/>
    <property type="match status" value="1"/>
</dbReference>
<dbReference type="SMR" id="A0A1I7S7H3"/>
<dbReference type="GO" id="GO:0005634">
    <property type="term" value="C:nucleus"/>
    <property type="evidence" value="ECO:0007669"/>
    <property type="project" value="TreeGrafter"/>
</dbReference>
<dbReference type="GO" id="GO:0046426">
    <property type="term" value="P:negative regulation of receptor signaling pathway via JAK-STAT"/>
    <property type="evidence" value="ECO:0007669"/>
    <property type="project" value="TreeGrafter"/>
</dbReference>
<keyword evidence="7" id="KW-0472">Membrane</keyword>
<keyword evidence="4" id="KW-0597">Phosphoprotein</keyword>
<dbReference type="EMBL" id="CAJFCV020000001">
    <property type="protein sequence ID" value="CAG9085093.1"/>
    <property type="molecule type" value="Genomic_DNA"/>
</dbReference>
<dbReference type="SMART" id="SM00194">
    <property type="entry name" value="PTPc"/>
    <property type="match status" value="1"/>
</dbReference>
<keyword evidence="6" id="KW-0904">Protein phosphatase</keyword>
<accession>A0A1I7S7H3</accession>
<feature type="region of interest" description="Disordered" evidence="8">
    <location>
        <begin position="303"/>
        <end position="346"/>
    </location>
</feature>
<evidence type="ECO:0000313" key="12">
    <source>
        <dbReference type="Proteomes" id="UP000095284"/>
    </source>
</evidence>
<feature type="domain" description="Tyrosine specific protein phosphatases" evidence="10">
    <location>
        <begin position="197"/>
        <end position="274"/>
    </location>
</feature>
<dbReference type="CDD" id="cd00047">
    <property type="entry name" value="PTPc"/>
    <property type="match status" value="1"/>
</dbReference>
<dbReference type="Pfam" id="PF00102">
    <property type="entry name" value="Y_phosphatase"/>
    <property type="match status" value="1"/>
</dbReference>
<proteinExistence type="inferred from homology"/>
<evidence type="ECO:0000313" key="14">
    <source>
        <dbReference type="WBParaSite" id="BXY_0896400.1"/>
    </source>
</evidence>
<dbReference type="Proteomes" id="UP000582659">
    <property type="component" value="Unassembled WGS sequence"/>
</dbReference>
<dbReference type="InterPro" id="IPR003595">
    <property type="entry name" value="Tyr_Pase_cat"/>
</dbReference>
<evidence type="ECO:0000259" key="9">
    <source>
        <dbReference type="PROSITE" id="PS50055"/>
    </source>
</evidence>
<dbReference type="GO" id="GO:0070373">
    <property type="term" value="P:negative regulation of ERK1 and ERK2 cascade"/>
    <property type="evidence" value="ECO:0007669"/>
    <property type="project" value="TreeGrafter"/>
</dbReference>
<dbReference type="GO" id="GO:0019901">
    <property type="term" value="F:protein kinase binding"/>
    <property type="evidence" value="ECO:0007669"/>
    <property type="project" value="TreeGrafter"/>
</dbReference>
<evidence type="ECO:0000256" key="4">
    <source>
        <dbReference type="ARBA" id="ARBA00022553"/>
    </source>
</evidence>
<dbReference type="Proteomes" id="UP000659654">
    <property type="component" value="Unassembled WGS sequence"/>
</dbReference>
<reference evidence="11" key="2">
    <citation type="submission" date="2020-09" db="EMBL/GenBank/DDBJ databases">
        <authorList>
            <person name="Kikuchi T."/>
        </authorList>
    </citation>
    <scope>NUCLEOTIDE SEQUENCE</scope>
    <source>
        <strain evidence="11">Ka4C1</strain>
    </source>
</reference>
<evidence type="ECO:0000256" key="1">
    <source>
        <dbReference type="ARBA" id="ARBA00004308"/>
    </source>
</evidence>
<dbReference type="SMART" id="SM00404">
    <property type="entry name" value="PTPc_motif"/>
    <property type="match status" value="1"/>
</dbReference>
<evidence type="ECO:0000256" key="2">
    <source>
        <dbReference type="ARBA" id="ARBA00009701"/>
    </source>
</evidence>
<dbReference type="InterPro" id="IPR000387">
    <property type="entry name" value="Tyr_Pase_dom"/>
</dbReference>
<dbReference type="SUPFAM" id="SSF52799">
    <property type="entry name" value="(Phosphotyrosine protein) phosphatases II"/>
    <property type="match status" value="1"/>
</dbReference>
<evidence type="ECO:0000259" key="10">
    <source>
        <dbReference type="PROSITE" id="PS50056"/>
    </source>
</evidence>
<dbReference type="GO" id="GO:0012505">
    <property type="term" value="C:endomembrane system"/>
    <property type="evidence" value="ECO:0007669"/>
    <property type="project" value="UniProtKB-SubCell"/>
</dbReference>
<comment type="similarity">
    <text evidence="2">Belongs to the protein-tyrosine phosphatase family. Non-receptor class 1 subfamily.</text>
</comment>
<dbReference type="InterPro" id="IPR029021">
    <property type="entry name" value="Prot-tyrosine_phosphatase-like"/>
</dbReference>
<evidence type="ECO:0000256" key="3">
    <source>
        <dbReference type="ARBA" id="ARBA00013064"/>
    </source>
</evidence>
<dbReference type="InterPro" id="IPR000242">
    <property type="entry name" value="PTP_cat"/>
</dbReference>
<dbReference type="EMBL" id="CAJFDI010000001">
    <property type="protein sequence ID" value="CAD5209758.1"/>
    <property type="molecule type" value="Genomic_DNA"/>
</dbReference>
<evidence type="ECO:0000313" key="11">
    <source>
        <dbReference type="EMBL" id="CAD5209758.1"/>
    </source>
</evidence>
<name>A0A1I7S7H3_BURXY</name>
<reference evidence="14" key="1">
    <citation type="submission" date="2016-11" db="UniProtKB">
        <authorList>
            <consortium name="WormBaseParasite"/>
        </authorList>
    </citation>
    <scope>IDENTIFICATION</scope>
</reference>